<dbReference type="SUPFAM" id="SSF56672">
    <property type="entry name" value="DNA/RNA polymerases"/>
    <property type="match status" value="1"/>
</dbReference>
<dbReference type="InterPro" id="IPR050951">
    <property type="entry name" value="Retrovirus_Pol_polyprotein"/>
</dbReference>
<gene>
    <name evidence="1" type="ORF">QYM36_011920</name>
</gene>
<dbReference type="Proteomes" id="UP001187531">
    <property type="component" value="Unassembled WGS sequence"/>
</dbReference>
<proteinExistence type="predicted"/>
<dbReference type="EMBL" id="JAVRJZ010000016">
    <property type="protein sequence ID" value="KAK2710552.1"/>
    <property type="molecule type" value="Genomic_DNA"/>
</dbReference>
<dbReference type="AlphaFoldDB" id="A0AA88HSP9"/>
<comment type="caution">
    <text evidence="1">The sequence shown here is derived from an EMBL/GenBank/DDBJ whole genome shotgun (WGS) entry which is preliminary data.</text>
</comment>
<organism evidence="1 2">
    <name type="scientific">Artemia franciscana</name>
    <name type="common">Brine shrimp</name>
    <name type="synonym">Artemia sanfranciscana</name>
    <dbReference type="NCBI Taxonomy" id="6661"/>
    <lineage>
        <taxon>Eukaryota</taxon>
        <taxon>Metazoa</taxon>
        <taxon>Ecdysozoa</taxon>
        <taxon>Arthropoda</taxon>
        <taxon>Crustacea</taxon>
        <taxon>Branchiopoda</taxon>
        <taxon>Anostraca</taxon>
        <taxon>Artemiidae</taxon>
        <taxon>Artemia</taxon>
    </lineage>
</organism>
<accession>A0AA88HSP9</accession>
<name>A0AA88HSP9_ARTSF</name>
<dbReference type="InterPro" id="IPR043128">
    <property type="entry name" value="Rev_trsase/Diguanyl_cyclase"/>
</dbReference>
<sequence>MQTPYTKDELETILGMTNYLARYIPSLSLLNHPLRDLVEPRQFKWEQHHDTSFANIKESICSSLAFFDPTAGNVELQVDD</sequence>
<dbReference type="PANTHER" id="PTHR37984">
    <property type="entry name" value="PROTEIN CBG26694"/>
    <property type="match status" value="1"/>
</dbReference>
<evidence type="ECO:0000313" key="1">
    <source>
        <dbReference type="EMBL" id="KAK2710552.1"/>
    </source>
</evidence>
<keyword evidence="2" id="KW-1185">Reference proteome</keyword>
<dbReference type="InterPro" id="IPR043502">
    <property type="entry name" value="DNA/RNA_pol_sf"/>
</dbReference>
<dbReference type="PANTHER" id="PTHR37984:SF7">
    <property type="entry name" value="INTEGRASE CATALYTIC DOMAIN-CONTAINING PROTEIN"/>
    <property type="match status" value="1"/>
</dbReference>
<dbReference type="Gene3D" id="3.30.70.270">
    <property type="match status" value="1"/>
</dbReference>
<reference evidence="1" key="1">
    <citation type="submission" date="2023-07" db="EMBL/GenBank/DDBJ databases">
        <title>Chromosome-level genome assembly of Artemia franciscana.</title>
        <authorList>
            <person name="Jo E."/>
        </authorList>
    </citation>
    <scope>NUCLEOTIDE SEQUENCE</scope>
    <source>
        <tissue evidence="1">Whole body</tissue>
    </source>
</reference>
<dbReference type="GO" id="GO:0071897">
    <property type="term" value="P:DNA biosynthetic process"/>
    <property type="evidence" value="ECO:0007669"/>
    <property type="project" value="UniProtKB-ARBA"/>
</dbReference>
<evidence type="ECO:0000313" key="2">
    <source>
        <dbReference type="Proteomes" id="UP001187531"/>
    </source>
</evidence>
<protein>
    <submittedName>
        <fullName evidence="1">Uncharacterized protein</fullName>
    </submittedName>
</protein>